<keyword evidence="5" id="KW-1185">Reference proteome</keyword>
<dbReference type="AlphaFoldDB" id="A0A811YUW7"/>
<comment type="caution">
    <text evidence="4">The sequence shown here is derived from an EMBL/GenBank/DDBJ whole genome shotgun (WGS) entry which is preliminary data.</text>
</comment>
<dbReference type="GO" id="GO:0070382">
    <property type="term" value="C:exocytic vesicle"/>
    <property type="evidence" value="ECO:0007669"/>
    <property type="project" value="TreeGrafter"/>
</dbReference>
<sequence length="288" mass="33131">MEPASPSAYISASLSLFTIGQRCSSSDTSKAMYSLIWRISRAHLAPMLRQTYAPAGYFRKFEPKLYSLNSNSDDVDFLTEKESLSKYQLGMLHFSILYDQMHNHLTVRDKAHPNPYIKICLLTDQKNFKQRWVKCKTQKLLFEECYTLGTPFPEVQRRILLLTVVDFEKFSCHCVIGKVSLPLSEADLVKDGHWWKVLITSSQNEVELGELLLGITDPVYSKSFSIKVPQEELENANLVSGTNFLRKLHIVFYSGCPILSCLLGQWLYCHFSFQSLPNSFWVFLLVYP</sequence>
<dbReference type="GO" id="GO:0001786">
    <property type="term" value="F:phosphatidylserine binding"/>
    <property type="evidence" value="ECO:0007669"/>
    <property type="project" value="TreeGrafter"/>
</dbReference>
<dbReference type="GO" id="GO:0017156">
    <property type="term" value="P:calcium-ion regulated exocytosis"/>
    <property type="evidence" value="ECO:0007669"/>
    <property type="project" value="TreeGrafter"/>
</dbReference>
<proteinExistence type="inferred from homology"/>
<evidence type="ECO:0000313" key="4">
    <source>
        <dbReference type="EMBL" id="CAD7680213.1"/>
    </source>
</evidence>
<dbReference type="GO" id="GO:0030276">
    <property type="term" value="F:clathrin binding"/>
    <property type="evidence" value="ECO:0007669"/>
    <property type="project" value="TreeGrafter"/>
</dbReference>
<comment type="similarity">
    <text evidence="1">Belongs to the synaptotagmin family.</text>
</comment>
<evidence type="ECO:0000256" key="1">
    <source>
        <dbReference type="ARBA" id="ARBA00006996"/>
    </source>
</evidence>
<dbReference type="InterPro" id="IPR035892">
    <property type="entry name" value="C2_domain_sf"/>
</dbReference>
<feature type="domain" description="C2" evidence="3">
    <location>
        <begin position="71"/>
        <end position="196"/>
    </location>
</feature>
<name>A0A811YUW7_NYCPR</name>
<gene>
    <name evidence="4" type="ORF">NYPRO_LOCUS13012</name>
</gene>
<reference evidence="4" key="1">
    <citation type="submission" date="2020-12" db="EMBL/GenBank/DDBJ databases">
        <authorList>
            <consortium name="Molecular Ecology Group"/>
        </authorList>
    </citation>
    <scope>NUCLEOTIDE SEQUENCE</scope>
    <source>
        <strain evidence="4">TBG_1078</strain>
    </source>
</reference>
<dbReference type="PANTHER" id="PTHR10024">
    <property type="entry name" value="SYNAPTOTAGMIN"/>
    <property type="match status" value="1"/>
</dbReference>
<evidence type="ECO:0000256" key="2">
    <source>
        <dbReference type="ARBA" id="ARBA00022737"/>
    </source>
</evidence>
<dbReference type="GO" id="GO:0005509">
    <property type="term" value="F:calcium ion binding"/>
    <property type="evidence" value="ECO:0007669"/>
    <property type="project" value="TreeGrafter"/>
</dbReference>
<dbReference type="GO" id="GO:0005544">
    <property type="term" value="F:calcium-dependent phospholipid binding"/>
    <property type="evidence" value="ECO:0007669"/>
    <property type="project" value="TreeGrafter"/>
</dbReference>
<dbReference type="Gene3D" id="2.60.40.150">
    <property type="entry name" value="C2 domain"/>
    <property type="match status" value="1"/>
</dbReference>
<dbReference type="InterPro" id="IPR001565">
    <property type="entry name" value="Synaptotagmin"/>
</dbReference>
<dbReference type="Proteomes" id="UP000645828">
    <property type="component" value="Unassembled WGS sequence"/>
</dbReference>
<evidence type="ECO:0000259" key="3">
    <source>
        <dbReference type="PROSITE" id="PS50004"/>
    </source>
</evidence>
<dbReference type="Pfam" id="PF00168">
    <property type="entry name" value="C2"/>
    <property type="match status" value="1"/>
</dbReference>
<evidence type="ECO:0000313" key="5">
    <source>
        <dbReference type="Proteomes" id="UP000645828"/>
    </source>
</evidence>
<dbReference type="InterPro" id="IPR000008">
    <property type="entry name" value="C2_dom"/>
</dbReference>
<dbReference type="SUPFAM" id="SSF49562">
    <property type="entry name" value="C2 domain (Calcium/lipid-binding domain, CaLB)"/>
    <property type="match status" value="1"/>
</dbReference>
<dbReference type="PRINTS" id="PR00399">
    <property type="entry name" value="SYNAPTOTAGMN"/>
</dbReference>
<dbReference type="EMBL" id="CAJHUB010000749">
    <property type="protein sequence ID" value="CAD7680213.1"/>
    <property type="molecule type" value="Genomic_DNA"/>
</dbReference>
<dbReference type="PROSITE" id="PS50004">
    <property type="entry name" value="C2"/>
    <property type="match status" value="1"/>
</dbReference>
<keyword evidence="2" id="KW-0677">Repeat</keyword>
<accession>A0A811YUW7</accession>
<dbReference type="GO" id="GO:0005886">
    <property type="term" value="C:plasma membrane"/>
    <property type="evidence" value="ECO:0007669"/>
    <property type="project" value="TreeGrafter"/>
</dbReference>
<organism evidence="4 5">
    <name type="scientific">Nyctereutes procyonoides</name>
    <name type="common">Raccoon dog</name>
    <name type="synonym">Canis procyonoides</name>
    <dbReference type="NCBI Taxonomy" id="34880"/>
    <lineage>
        <taxon>Eukaryota</taxon>
        <taxon>Metazoa</taxon>
        <taxon>Chordata</taxon>
        <taxon>Craniata</taxon>
        <taxon>Vertebrata</taxon>
        <taxon>Euteleostomi</taxon>
        <taxon>Mammalia</taxon>
        <taxon>Eutheria</taxon>
        <taxon>Laurasiatheria</taxon>
        <taxon>Carnivora</taxon>
        <taxon>Caniformia</taxon>
        <taxon>Canidae</taxon>
        <taxon>Nyctereutes</taxon>
    </lineage>
</organism>
<dbReference type="PANTHER" id="PTHR10024:SF348">
    <property type="entry name" value="SYNAPTOTAGMIN-17"/>
    <property type="match status" value="1"/>
</dbReference>
<protein>
    <submittedName>
        <fullName evidence="4">(raccoon dog) hypothetical protein</fullName>
    </submittedName>
</protein>
<dbReference type="GO" id="GO:0000149">
    <property type="term" value="F:SNARE binding"/>
    <property type="evidence" value="ECO:0007669"/>
    <property type="project" value="TreeGrafter"/>
</dbReference>